<reference evidence="1 2" key="1">
    <citation type="submission" date="2007-08" db="EMBL/GenBank/DDBJ databases">
        <authorList>
            <consortium name="The Citrobacter koseri Genome Sequencing Project"/>
            <person name="McClelland M."/>
            <person name="Sanderson E.K."/>
            <person name="Porwollik S."/>
            <person name="Spieth J."/>
            <person name="Clifton W.S."/>
            <person name="Latreille P."/>
            <person name="Courtney L."/>
            <person name="Wang C."/>
            <person name="Pepin K."/>
            <person name="Bhonagiri V."/>
            <person name="Nash W."/>
            <person name="Johnson M."/>
            <person name="Thiruvilangam P."/>
            <person name="Wilson R."/>
        </authorList>
    </citation>
    <scope>NUCLEOTIDE SEQUENCE [LARGE SCALE GENOMIC DNA]</scope>
    <source>
        <strain evidence="2">ATCC BAA-895 / CDC 4225-83 / SGSC4696</strain>
    </source>
</reference>
<dbReference type="EMBL" id="CP000822">
    <property type="protein sequence ID" value="ABV14985.1"/>
    <property type="molecule type" value="Genomic_DNA"/>
</dbReference>
<organism evidence="1 2">
    <name type="scientific">Citrobacter koseri (strain ATCC BAA-895 / CDC 4225-83 / SGSC4696)</name>
    <dbReference type="NCBI Taxonomy" id="290338"/>
    <lineage>
        <taxon>Bacteria</taxon>
        <taxon>Pseudomonadati</taxon>
        <taxon>Pseudomonadota</taxon>
        <taxon>Gammaproteobacteria</taxon>
        <taxon>Enterobacterales</taxon>
        <taxon>Enterobacteriaceae</taxon>
        <taxon>Citrobacter</taxon>
    </lineage>
</organism>
<proteinExistence type="predicted"/>
<evidence type="ECO:0000313" key="2">
    <source>
        <dbReference type="Proteomes" id="UP000008148"/>
    </source>
</evidence>
<gene>
    <name evidence="1" type="ordered locus">CKO_03909</name>
</gene>
<dbReference type="HOGENOM" id="CLU_3078170_0_0_6"/>
<name>A8ANC2_CITK8</name>
<sequence length="52" mass="5965">MSAAPYPAYRLCAKYPGCFYRPDKVFTPPSGIYALFCRMTLRLSGLRMNQIQ</sequence>
<evidence type="ECO:0000313" key="1">
    <source>
        <dbReference type="EMBL" id="ABV14985.1"/>
    </source>
</evidence>
<protein>
    <submittedName>
        <fullName evidence="1">Uncharacterized protein</fullName>
    </submittedName>
</protein>
<accession>A8ANC2</accession>
<dbReference type="Proteomes" id="UP000008148">
    <property type="component" value="Chromosome"/>
</dbReference>
<dbReference type="AlphaFoldDB" id="A8ANC2"/>
<keyword evidence="2" id="KW-1185">Reference proteome</keyword>
<dbReference type="KEGG" id="cko:CKO_03909"/>